<dbReference type="OrthoDB" id="325065at2"/>
<keyword evidence="3" id="KW-0804">Transcription</keyword>
<keyword evidence="2 4" id="KW-0238">DNA-binding</keyword>
<evidence type="ECO:0000256" key="3">
    <source>
        <dbReference type="ARBA" id="ARBA00023163"/>
    </source>
</evidence>
<evidence type="ECO:0000256" key="1">
    <source>
        <dbReference type="ARBA" id="ARBA00023015"/>
    </source>
</evidence>
<dbReference type="RefSeq" id="WP_104738030.1">
    <property type="nucleotide sequence ID" value="NZ_BMHR01000007.1"/>
</dbReference>
<dbReference type="PRINTS" id="PR00455">
    <property type="entry name" value="HTHTETR"/>
</dbReference>
<evidence type="ECO:0000313" key="7">
    <source>
        <dbReference type="Proteomes" id="UP000243451"/>
    </source>
</evidence>
<keyword evidence="7" id="KW-1185">Reference proteome</keyword>
<reference evidence="6 7" key="1">
    <citation type="submission" date="2018-01" db="EMBL/GenBank/DDBJ databases">
        <title>Draft genome of the type strain Pseudomonas oceani DSM 100277 isolated from the deep water in Okinawa trough, northwestern Pacific Ocean.</title>
        <authorList>
            <person name="Gomila M."/>
            <person name="Mulet M."/>
            <person name="Garcia-Valdes E."/>
            <person name="Lalucat J."/>
        </authorList>
    </citation>
    <scope>NUCLEOTIDE SEQUENCE [LARGE SCALE GENOMIC DNA]</scope>
    <source>
        <strain evidence="6 7">DSM 100277</strain>
    </source>
</reference>
<dbReference type="InterPro" id="IPR041669">
    <property type="entry name" value="TetR_C_15"/>
</dbReference>
<evidence type="ECO:0000256" key="2">
    <source>
        <dbReference type="ARBA" id="ARBA00023125"/>
    </source>
</evidence>
<gene>
    <name evidence="6" type="ORF">C1949_08365</name>
</gene>
<dbReference type="SUPFAM" id="SSF46689">
    <property type="entry name" value="Homeodomain-like"/>
    <property type="match status" value="1"/>
</dbReference>
<dbReference type="InterPro" id="IPR001647">
    <property type="entry name" value="HTH_TetR"/>
</dbReference>
<dbReference type="EMBL" id="PPSK01000006">
    <property type="protein sequence ID" value="POB03709.1"/>
    <property type="molecule type" value="Genomic_DNA"/>
</dbReference>
<dbReference type="PANTHER" id="PTHR30055">
    <property type="entry name" value="HTH-TYPE TRANSCRIPTIONAL REGULATOR RUTR"/>
    <property type="match status" value="1"/>
</dbReference>
<dbReference type="GO" id="GO:0003700">
    <property type="term" value="F:DNA-binding transcription factor activity"/>
    <property type="evidence" value="ECO:0007669"/>
    <property type="project" value="TreeGrafter"/>
</dbReference>
<comment type="caution">
    <text evidence="6">The sequence shown here is derived from an EMBL/GenBank/DDBJ whole genome shotgun (WGS) entry which is preliminary data.</text>
</comment>
<accession>A0A2P4EVU7</accession>
<name>A0A2P4EVU7_9GAMM</name>
<evidence type="ECO:0000313" key="6">
    <source>
        <dbReference type="EMBL" id="POB03709.1"/>
    </source>
</evidence>
<dbReference type="Pfam" id="PF00440">
    <property type="entry name" value="TetR_N"/>
    <property type="match status" value="1"/>
</dbReference>
<evidence type="ECO:0000256" key="4">
    <source>
        <dbReference type="PROSITE-ProRule" id="PRU00335"/>
    </source>
</evidence>
<sequence length="208" mass="22935">MSRSAPKRRASSQDRIDRILEATTALLDQGGLSALSIYAIAEQAGIPPSSVYHFFPQVSDVLAALAERLFLQLDAILQIPPVSRPSSWMELVADIEQRFQDYYRSNPAARELLLAGHDLAAIRQADQQHDQLLGRRFQQCLAEVFVLPSLPNDVDVFALAMQAADKLLAVGYQQSGELSGPTCREATRLMTAYLGVYLPPVLARVEGR</sequence>
<dbReference type="GO" id="GO:0000976">
    <property type="term" value="F:transcription cis-regulatory region binding"/>
    <property type="evidence" value="ECO:0007669"/>
    <property type="project" value="TreeGrafter"/>
</dbReference>
<feature type="DNA-binding region" description="H-T-H motif" evidence="4">
    <location>
        <begin position="36"/>
        <end position="55"/>
    </location>
</feature>
<dbReference type="PROSITE" id="PS50977">
    <property type="entry name" value="HTH_TETR_2"/>
    <property type="match status" value="1"/>
</dbReference>
<feature type="domain" description="HTH tetR-type" evidence="5">
    <location>
        <begin position="13"/>
        <end position="73"/>
    </location>
</feature>
<organism evidence="6 7">
    <name type="scientific">Halopseudomonas oceani</name>
    <dbReference type="NCBI Taxonomy" id="1708783"/>
    <lineage>
        <taxon>Bacteria</taxon>
        <taxon>Pseudomonadati</taxon>
        <taxon>Pseudomonadota</taxon>
        <taxon>Gammaproteobacteria</taxon>
        <taxon>Pseudomonadales</taxon>
        <taxon>Pseudomonadaceae</taxon>
        <taxon>Halopseudomonas</taxon>
    </lineage>
</organism>
<protein>
    <submittedName>
        <fullName evidence="6">TetR family transcriptional regulator</fullName>
    </submittedName>
</protein>
<dbReference type="PANTHER" id="PTHR30055:SF234">
    <property type="entry name" value="HTH-TYPE TRANSCRIPTIONAL REGULATOR BETI"/>
    <property type="match status" value="1"/>
</dbReference>
<dbReference type="InterPro" id="IPR009057">
    <property type="entry name" value="Homeodomain-like_sf"/>
</dbReference>
<dbReference type="Pfam" id="PF17918">
    <property type="entry name" value="TetR_C_15"/>
    <property type="match status" value="1"/>
</dbReference>
<keyword evidence="1" id="KW-0805">Transcription regulation</keyword>
<dbReference type="InterPro" id="IPR050109">
    <property type="entry name" value="HTH-type_TetR-like_transc_reg"/>
</dbReference>
<evidence type="ECO:0000259" key="5">
    <source>
        <dbReference type="PROSITE" id="PS50977"/>
    </source>
</evidence>
<dbReference type="Proteomes" id="UP000243451">
    <property type="component" value="Unassembled WGS sequence"/>
</dbReference>
<proteinExistence type="predicted"/>
<dbReference type="Gene3D" id="1.10.357.10">
    <property type="entry name" value="Tetracycline Repressor, domain 2"/>
    <property type="match status" value="1"/>
</dbReference>
<dbReference type="AlphaFoldDB" id="A0A2P4EVU7"/>